<dbReference type="AlphaFoldDB" id="A0A843B902"/>
<proteinExistence type="predicted"/>
<comment type="caution">
    <text evidence="2">The sequence shown here is derived from an EMBL/GenBank/DDBJ whole genome shotgun (WGS) entry which is preliminary data.</text>
</comment>
<dbReference type="RefSeq" id="WP_198460694.1">
    <property type="nucleotide sequence ID" value="NZ_JABBCQ020000011.1"/>
</dbReference>
<keyword evidence="1" id="KW-1133">Transmembrane helix</keyword>
<reference evidence="2" key="1">
    <citation type="submission" date="2020-12" db="EMBL/GenBank/DDBJ databases">
        <title>Comamonas sp. nov., isolated from stream water.</title>
        <authorList>
            <person name="Park K.-H."/>
        </authorList>
    </citation>
    <scope>NUCLEOTIDE SEQUENCE</scope>
    <source>
        <strain evidence="2">EJ-4</strain>
    </source>
</reference>
<keyword evidence="1" id="KW-0472">Membrane</keyword>
<organism evidence="2 3">
    <name type="scientific">Comamonas suwonensis</name>
    <dbReference type="NCBI Taxonomy" id="2606214"/>
    <lineage>
        <taxon>Bacteria</taxon>
        <taxon>Pseudomonadati</taxon>
        <taxon>Pseudomonadota</taxon>
        <taxon>Betaproteobacteria</taxon>
        <taxon>Burkholderiales</taxon>
        <taxon>Comamonadaceae</taxon>
        <taxon>Comamonas</taxon>
    </lineage>
</organism>
<evidence type="ECO:0000313" key="2">
    <source>
        <dbReference type="EMBL" id="MBI1625552.1"/>
    </source>
</evidence>
<keyword evidence="3" id="KW-1185">Reference proteome</keyword>
<keyword evidence="1" id="KW-0812">Transmembrane</keyword>
<accession>A0A843B902</accession>
<protein>
    <submittedName>
        <fullName evidence="2">Uncharacterized protein</fullName>
    </submittedName>
</protein>
<name>A0A843B902_9BURK</name>
<dbReference type="EMBL" id="JABBCQ020000011">
    <property type="protein sequence ID" value="MBI1625552.1"/>
    <property type="molecule type" value="Genomic_DNA"/>
</dbReference>
<feature type="transmembrane region" description="Helical" evidence="1">
    <location>
        <begin position="152"/>
        <end position="170"/>
    </location>
</feature>
<gene>
    <name evidence="2" type="ORF">HF327_013695</name>
</gene>
<evidence type="ECO:0000256" key="1">
    <source>
        <dbReference type="SAM" id="Phobius"/>
    </source>
</evidence>
<evidence type="ECO:0000313" key="3">
    <source>
        <dbReference type="Proteomes" id="UP000530032"/>
    </source>
</evidence>
<dbReference type="Proteomes" id="UP000530032">
    <property type="component" value="Unassembled WGS sequence"/>
</dbReference>
<sequence length="173" mass="18766">MIPSSYEGPRNGDYVAYVDQLLRASPEYRRTQRSIAGAMQSAVITPGGQASSPMSQLRDTLQKARDMAEQQVERKPVIQKTVASRTVAAHPLRGGKAVSKEEAQQRFKALERDIENQKAQAATQKKPWISPVSLAMIVGGTIIAQFVPGFGAMLSIMGLMTLVGGVLNRLKGK</sequence>